<evidence type="ECO:0000256" key="3">
    <source>
        <dbReference type="ARBA" id="ARBA00022691"/>
    </source>
</evidence>
<dbReference type="Pfam" id="PF06325">
    <property type="entry name" value="PrmA"/>
    <property type="match status" value="1"/>
</dbReference>
<evidence type="ECO:0000313" key="5">
    <source>
        <dbReference type="Proteomes" id="UP000825729"/>
    </source>
</evidence>
<proteinExistence type="predicted"/>
<keyword evidence="1" id="KW-0489">Methyltransferase</keyword>
<evidence type="ECO:0000256" key="2">
    <source>
        <dbReference type="ARBA" id="ARBA00022679"/>
    </source>
</evidence>
<dbReference type="InterPro" id="IPR002052">
    <property type="entry name" value="DNA_methylase_N6_adenine_CS"/>
</dbReference>
<dbReference type="GO" id="GO:0008276">
    <property type="term" value="F:protein methyltransferase activity"/>
    <property type="evidence" value="ECO:0007669"/>
    <property type="project" value="InterPro"/>
</dbReference>
<keyword evidence="5" id="KW-1185">Reference proteome</keyword>
<organism evidence="4 5">
    <name type="scientific">Aristolochia fimbriata</name>
    <name type="common">White veined hardy Dutchman's pipe vine</name>
    <dbReference type="NCBI Taxonomy" id="158543"/>
    <lineage>
        <taxon>Eukaryota</taxon>
        <taxon>Viridiplantae</taxon>
        <taxon>Streptophyta</taxon>
        <taxon>Embryophyta</taxon>
        <taxon>Tracheophyta</taxon>
        <taxon>Spermatophyta</taxon>
        <taxon>Magnoliopsida</taxon>
        <taxon>Magnoliidae</taxon>
        <taxon>Piperales</taxon>
        <taxon>Aristolochiaceae</taxon>
        <taxon>Aristolochia</taxon>
    </lineage>
</organism>
<dbReference type="AlphaFoldDB" id="A0AAV7DSG1"/>
<evidence type="ECO:0000256" key="1">
    <source>
        <dbReference type="ARBA" id="ARBA00022603"/>
    </source>
</evidence>
<dbReference type="Proteomes" id="UP000825729">
    <property type="component" value="Unassembled WGS sequence"/>
</dbReference>
<evidence type="ECO:0000313" key="4">
    <source>
        <dbReference type="EMBL" id="KAG9439131.1"/>
    </source>
</evidence>
<dbReference type="InterPro" id="IPR004556">
    <property type="entry name" value="HemK-like"/>
</dbReference>
<dbReference type="InterPro" id="IPR029063">
    <property type="entry name" value="SAM-dependent_MTases_sf"/>
</dbReference>
<dbReference type="GO" id="GO:0032259">
    <property type="term" value="P:methylation"/>
    <property type="evidence" value="ECO:0007669"/>
    <property type="project" value="UniProtKB-KW"/>
</dbReference>
<dbReference type="CDD" id="cd02440">
    <property type="entry name" value="AdoMet_MTases"/>
    <property type="match status" value="1"/>
</dbReference>
<dbReference type="Gene3D" id="3.40.50.150">
    <property type="entry name" value="Vaccinia Virus protein VP39"/>
    <property type="match status" value="1"/>
</dbReference>
<sequence length="376" mass="41394">MTLSVFRAIHTAVSPHSLIFRRSRASFCCSVNRPSSSSSAVSATPVSTVRIPLFLREATGTATISELHAWRKWAQTLVSSVGSKFEDADNGPGPELLCREIRWMLEDVVEANLDVVNRLSDETAFGKDGDVVRLRAGLDELYCLWEERIEKRRPFQYLVGCDHWRDLVVCVQEGVLIPRPETEMIVDMVEEVVSRDKRLAEGIWADLGTGSGALGIGIARILRNGGKVVATDISEVAISVASFNVNRYGLQDKIELRQGSWFEPLEDVKGKLSGLVSNPPYIPSMNIAGLQAEVGQHEPRLALDGGKDGLDYLLHLCENSALALESGGFFAFETNGGSQSKFIADVMTNRSNFSFRDVKIVADLSGIQRFVTGFRQ</sequence>
<comment type="caution">
    <text evidence="4">The sequence shown here is derived from an EMBL/GenBank/DDBJ whole genome shotgun (WGS) entry which is preliminary data.</text>
</comment>
<protein>
    <submittedName>
        <fullName evidence="4">Uncharacterized protein</fullName>
    </submittedName>
</protein>
<dbReference type="EMBL" id="JAINDJ010000008">
    <property type="protein sequence ID" value="KAG9439131.1"/>
    <property type="molecule type" value="Genomic_DNA"/>
</dbReference>
<dbReference type="PROSITE" id="PS00092">
    <property type="entry name" value="N6_MTASE"/>
    <property type="match status" value="1"/>
</dbReference>
<dbReference type="PANTHER" id="PTHR47441">
    <property type="match status" value="1"/>
</dbReference>
<dbReference type="PANTHER" id="PTHR47441:SF3">
    <property type="entry name" value="RELEASE FACTOR GLUTAMINE METHYLTRANSFERASE"/>
    <property type="match status" value="1"/>
</dbReference>
<dbReference type="SUPFAM" id="SSF53335">
    <property type="entry name" value="S-adenosyl-L-methionine-dependent methyltransferases"/>
    <property type="match status" value="1"/>
</dbReference>
<accession>A0AAV7DSG1</accession>
<name>A0AAV7DSG1_ARIFI</name>
<dbReference type="InterPro" id="IPR052663">
    <property type="entry name" value="RF_glutamine_MTase_cyano"/>
</dbReference>
<keyword evidence="3" id="KW-0949">S-adenosyl-L-methionine</keyword>
<keyword evidence="2" id="KW-0808">Transferase</keyword>
<dbReference type="GO" id="GO:0003676">
    <property type="term" value="F:nucleic acid binding"/>
    <property type="evidence" value="ECO:0007669"/>
    <property type="project" value="InterPro"/>
</dbReference>
<reference evidence="4 5" key="1">
    <citation type="submission" date="2021-07" db="EMBL/GenBank/DDBJ databases">
        <title>The Aristolochia fimbriata genome: insights into angiosperm evolution, floral development and chemical biosynthesis.</title>
        <authorList>
            <person name="Jiao Y."/>
        </authorList>
    </citation>
    <scope>NUCLEOTIDE SEQUENCE [LARGE SCALE GENOMIC DNA]</scope>
    <source>
        <strain evidence="4">IBCAS-2021</strain>
        <tissue evidence="4">Leaf</tissue>
    </source>
</reference>
<gene>
    <name evidence="4" type="ORF">H6P81_019296</name>
</gene>
<dbReference type="NCBIfam" id="TIGR00536">
    <property type="entry name" value="hemK_fam"/>
    <property type="match status" value="1"/>
</dbReference>